<dbReference type="Gene3D" id="2.60.120.260">
    <property type="entry name" value="Galactose-binding domain-like"/>
    <property type="match status" value="1"/>
</dbReference>
<protein>
    <recommendedName>
        <fullName evidence="3">Discoidin domain-containing protein</fullName>
    </recommendedName>
</protein>
<dbReference type="SUPFAM" id="SSF49785">
    <property type="entry name" value="Galactose-binding domain-like"/>
    <property type="match status" value="1"/>
</dbReference>
<dbReference type="AlphaFoldDB" id="A0A7G9QKC0"/>
<dbReference type="PROSITE" id="PS51257">
    <property type="entry name" value="PROKAR_LIPOPROTEIN"/>
    <property type="match status" value="1"/>
</dbReference>
<dbReference type="InterPro" id="IPR008979">
    <property type="entry name" value="Galactose-bd-like_sf"/>
</dbReference>
<keyword evidence="2" id="KW-1185">Reference proteome</keyword>
<gene>
    <name evidence="1" type="ORF">H9L23_06820</name>
</gene>
<dbReference type="EMBL" id="CP060723">
    <property type="protein sequence ID" value="QNN43795.1"/>
    <property type="molecule type" value="Genomic_DNA"/>
</dbReference>
<evidence type="ECO:0000313" key="2">
    <source>
        <dbReference type="Proteomes" id="UP000515806"/>
    </source>
</evidence>
<name>A0A7G9QKC0_9SPHI</name>
<evidence type="ECO:0008006" key="3">
    <source>
        <dbReference type="Google" id="ProtNLM"/>
    </source>
</evidence>
<organism evidence="1 2">
    <name type="scientific">Pedobacter roseus</name>
    <dbReference type="NCBI Taxonomy" id="336820"/>
    <lineage>
        <taxon>Bacteria</taxon>
        <taxon>Pseudomonadati</taxon>
        <taxon>Bacteroidota</taxon>
        <taxon>Sphingobacteriia</taxon>
        <taxon>Sphingobacteriales</taxon>
        <taxon>Sphingobacteriaceae</taxon>
        <taxon>Pedobacter</taxon>
    </lineage>
</organism>
<evidence type="ECO:0000313" key="1">
    <source>
        <dbReference type="EMBL" id="QNN43795.1"/>
    </source>
</evidence>
<sequence length="467" mass="52611">MKHRLILIPGILILLSLSCKKKELEQQEQLLKKPVTLASTNLLAEPPLTWQEHWFDHVQVLQRFYHDTSIVVYHDNDVSSTVTWPNTYLAQVWNYTKSKYGSFGPDSRLWAIFHTGKYSGGHPSTYMDASHDYRNVIDVGSSSTSAWLSGTGNDLDITTHEVGHIVEGASRNVLNSPAFGIWHDSKWMEIYIYDVYVGLNRTADVQRWYNLVANGAENYPKAQTYWFRDWFFPIYSQQGDAASLNKYFSLLAQYFPKETVNNGQGNITRFSRSMNYGEFIHFWSGATGIDLKPLALSAFGTLDEQGNNWTTQLTTARTAFPGVSYLKDTSGSATLSVSNENAGGAGAAEGSSKLADSYYNTKFFLGGYPATFWAQQTFTSAQVVKGYTITAGNDAPDRDPKGWKLMGSNDNVNFTQLDIQSNQTFGLRRQTKKILISNTTAYKYYKLFITSNNGSADLQFSEWRLLQ</sequence>
<dbReference type="Proteomes" id="UP000515806">
    <property type="component" value="Chromosome"/>
</dbReference>
<dbReference type="RefSeq" id="WP_187594258.1">
    <property type="nucleotide sequence ID" value="NZ_CP060723.1"/>
</dbReference>
<dbReference type="KEGG" id="proe:H9L23_06820"/>
<accession>A0A7G9QKC0</accession>
<proteinExistence type="predicted"/>
<reference evidence="1 2" key="1">
    <citation type="submission" date="2020-08" db="EMBL/GenBank/DDBJ databases">
        <title>Genome sequence of Pedobacter roseus KACC 11594T.</title>
        <authorList>
            <person name="Hyun D.-W."/>
            <person name="Bae J.-W."/>
        </authorList>
    </citation>
    <scope>NUCLEOTIDE SEQUENCE [LARGE SCALE GENOMIC DNA]</scope>
    <source>
        <strain evidence="1 2">KACC 11594</strain>
    </source>
</reference>